<protein>
    <submittedName>
        <fullName evidence="2">Uncharacterized protein</fullName>
    </submittedName>
</protein>
<keyword evidence="3" id="KW-1185">Reference proteome</keyword>
<dbReference type="RefSeq" id="WP_196104185.1">
    <property type="nucleotide sequence ID" value="NZ_CP064942.1"/>
</dbReference>
<accession>A0A7S9LU06</accession>
<reference evidence="2 3" key="1">
    <citation type="submission" date="2020-11" db="EMBL/GenBank/DDBJ databases">
        <title>Description of Pontivivens ytuae sp. nov. isolated from deep sea sediment of Mariana Trench.</title>
        <authorList>
            <person name="Wang Z."/>
            <person name="Sun Q.-L."/>
            <person name="Xu X.-D."/>
            <person name="Tang Y.-Z."/>
            <person name="Zhang J."/>
        </authorList>
    </citation>
    <scope>NUCLEOTIDE SEQUENCE [LARGE SCALE GENOMIC DNA]</scope>
    <source>
        <strain evidence="2 3">MT2928</strain>
    </source>
</reference>
<sequence length="70" mass="7788">MSPAALRRTLRWFHIVLGLAIGTFFYSPLRDSAAYESLLAFGLIPLAVITGLAMWQQGRLNRLLSRKSPG</sequence>
<evidence type="ECO:0000256" key="1">
    <source>
        <dbReference type="SAM" id="Phobius"/>
    </source>
</evidence>
<dbReference type="Proteomes" id="UP000594800">
    <property type="component" value="Chromosome"/>
</dbReference>
<organism evidence="2 3">
    <name type="scientific">Pontivivens ytuae</name>
    <dbReference type="NCBI Taxonomy" id="2789856"/>
    <lineage>
        <taxon>Bacteria</taxon>
        <taxon>Pseudomonadati</taxon>
        <taxon>Pseudomonadota</taxon>
        <taxon>Alphaproteobacteria</taxon>
        <taxon>Rhodobacterales</taxon>
        <taxon>Paracoccaceae</taxon>
        <taxon>Pontivivens</taxon>
    </lineage>
</organism>
<dbReference type="EMBL" id="CP064942">
    <property type="protein sequence ID" value="QPH54985.1"/>
    <property type="molecule type" value="Genomic_DNA"/>
</dbReference>
<feature type="transmembrane region" description="Helical" evidence="1">
    <location>
        <begin position="35"/>
        <end position="55"/>
    </location>
</feature>
<keyword evidence="1" id="KW-0472">Membrane</keyword>
<gene>
    <name evidence="2" type="ORF">I0K15_04325</name>
</gene>
<dbReference type="KEGG" id="poz:I0K15_04325"/>
<dbReference type="AlphaFoldDB" id="A0A7S9LU06"/>
<name>A0A7S9LU06_9RHOB</name>
<evidence type="ECO:0000313" key="2">
    <source>
        <dbReference type="EMBL" id="QPH54985.1"/>
    </source>
</evidence>
<keyword evidence="1" id="KW-0812">Transmembrane</keyword>
<proteinExistence type="predicted"/>
<evidence type="ECO:0000313" key="3">
    <source>
        <dbReference type="Proteomes" id="UP000594800"/>
    </source>
</evidence>
<keyword evidence="1" id="KW-1133">Transmembrane helix</keyword>
<feature type="transmembrane region" description="Helical" evidence="1">
    <location>
        <begin position="12"/>
        <end position="29"/>
    </location>
</feature>